<dbReference type="EMBL" id="SJSA01000001">
    <property type="protein sequence ID" value="TGG39206.1"/>
    <property type="molecule type" value="Genomic_DNA"/>
</dbReference>
<reference evidence="1 2" key="1">
    <citation type="submission" date="2019-02" db="EMBL/GenBank/DDBJ databases">
        <title>Isolation and identification of novel species under the genus Muribaculum.</title>
        <authorList>
            <person name="Miyake S."/>
            <person name="Ding Y."/>
            <person name="Low A."/>
            <person name="Soh M."/>
            <person name="Seedorf H."/>
        </authorList>
    </citation>
    <scope>NUCLEOTIDE SEQUENCE [LARGE SCALE GENOMIC DNA]</scope>
    <source>
        <strain evidence="1 2">TLL-A3</strain>
    </source>
</reference>
<dbReference type="RefSeq" id="WP_135469484.1">
    <property type="nucleotide sequence ID" value="NZ_SJSA01000001.1"/>
</dbReference>
<evidence type="ECO:0000313" key="1">
    <source>
        <dbReference type="EMBL" id="TGG39206.1"/>
    </source>
</evidence>
<dbReference type="Proteomes" id="UP000297635">
    <property type="component" value="Unassembled WGS sequence"/>
</dbReference>
<keyword evidence="2" id="KW-1185">Reference proteome</keyword>
<gene>
    <name evidence="1" type="ORF">EZ315_00190</name>
</gene>
<dbReference type="AlphaFoldDB" id="A0A4Z0V243"/>
<protein>
    <submittedName>
        <fullName evidence="1">Uncharacterized protein</fullName>
    </submittedName>
</protein>
<dbReference type="GeneID" id="82148186"/>
<name>A0A4Z0V243_9BACT</name>
<evidence type="ECO:0000313" key="2">
    <source>
        <dbReference type="Proteomes" id="UP000297635"/>
    </source>
</evidence>
<sequence>MRKAIFYAVAEAVAAVPGVEFVDLWNDDGSHFSGGAVYPLPAVFVEFEAVEWKQQGMGARRGSLALRLHVLTRAVLTHGHNDPHIPEAFEVFDLLDHINAAMQGLRGPHFSGFMLTTSATNHAHTEIWENVERYICGVQDITAMRPPSRVLGLSAAIKQTD</sequence>
<accession>A0A4Z0V243</accession>
<proteinExistence type="predicted"/>
<comment type="caution">
    <text evidence="1">The sequence shown here is derived from an EMBL/GenBank/DDBJ whole genome shotgun (WGS) entry which is preliminary data.</text>
</comment>
<organism evidence="1 2">
    <name type="scientific">Duncaniella freteri</name>
    <dbReference type="NCBI Taxonomy" id="2530391"/>
    <lineage>
        <taxon>Bacteria</taxon>
        <taxon>Pseudomonadati</taxon>
        <taxon>Bacteroidota</taxon>
        <taxon>Bacteroidia</taxon>
        <taxon>Bacteroidales</taxon>
        <taxon>Muribaculaceae</taxon>
        <taxon>Duncaniella</taxon>
    </lineage>
</organism>